<evidence type="ECO:0000313" key="2">
    <source>
        <dbReference type="Proteomes" id="UP000291981"/>
    </source>
</evidence>
<proteinExistence type="predicted"/>
<dbReference type="AlphaFoldDB" id="A0A4Q8QHZ2"/>
<dbReference type="OrthoDB" id="1492374at2"/>
<name>A0A4Q8QHZ2_9FLAO</name>
<dbReference type="EMBL" id="SGIU01000001">
    <property type="protein sequence ID" value="TAI48283.1"/>
    <property type="molecule type" value="Genomic_DNA"/>
</dbReference>
<evidence type="ECO:0008006" key="3">
    <source>
        <dbReference type="Google" id="ProtNLM"/>
    </source>
</evidence>
<sequence>MKKTILLVIITLLGICSIFGQNVDRSSFKAGFNAGIPVGDASEIASFSIGVDVNYHWGISKTFDVGLASGFINSFSEEEFEDFQFLPVAGSVRIYPTYEFKLGADVGYAVGINEGNEGGFYYRPIIGYNITGNTELNVSYTAIENNGTFGLVMAGILFLF</sequence>
<dbReference type="RefSeq" id="WP_130608012.1">
    <property type="nucleotide sequence ID" value="NZ_SGIU01000001.1"/>
</dbReference>
<evidence type="ECO:0000313" key="1">
    <source>
        <dbReference type="EMBL" id="TAI48283.1"/>
    </source>
</evidence>
<reference evidence="1 2" key="1">
    <citation type="submission" date="2019-02" db="EMBL/GenBank/DDBJ databases">
        <title>Draft genome sequence of Muricauda sp. 176CP4-71.</title>
        <authorList>
            <person name="Park J.-S."/>
        </authorList>
    </citation>
    <scope>NUCLEOTIDE SEQUENCE [LARGE SCALE GENOMIC DNA]</scope>
    <source>
        <strain evidence="1 2">176CP4-71</strain>
    </source>
</reference>
<dbReference type="Proteomes" id="UP000291981">
    <property type="component" value="Unassembled WGS sequence"/>
</dbReference>
<gene>
    <name evidence="1" type="ORF">EW142_00270</name>
</gene>
<organism evidence="1 2">
    <name type="scientific">Flagellimonas allohymeniacidonis</name>
    <dbReference type="NCBI Taxonomy" id="2517819"/>
    <lineage>
        <taxon>Bacteria</taxon>
        <taxon>Pseudomonadati</taxon>
        <taxon>Bacteroidota</taxon>
        <taxon>Flavobacteriia</taxon>
        <taxon>Flavobacteriales</taxon>
        <taxon>Flavobacteriaceae</taxon>
        <taxon>Flagellimonas</taxon>
    </lineage>
</organism>
<protein>
    <recommendedName>
        <fullName evidence="3">Outer membrane protein beta-barrel domain-containing protein</fullName>
    </recommendedName>
</protein>
<comment type="caution">
    <text evidence="1">The sequence shown here is derived from an EMBL/GenBank/DDBJ whole genome shotgun (WGS) entry which is preliminary data.</text>
</comment>
<accession>A0A4Q8QHZ2</accession>
<keyword evidence="2" id="KW-1185">Reference proteome</keyword>